<protein>
    <submittedName>
        <fullName evidence="1">Uncharacterized protein</fullName>
    </submittedName>
</protein>
<evidence type="ECO:0000313" key="2">
    <source>
        <dbReference type="Proteomes" id="UP000239907"/>
    </source>
</evidence>
<gene>
    <name evidence="1" type="ORF">BSZ32_13740</name>
</gene>
<name>A0A2S7U4X4_9BACT</name>
<keyword evidence="2" id="KW-1185">Reference proteome</keyword>
<dbReference type="AlphaFoldDB" id="A0A2S7U4X4"/>
<sequence>MILIDTVISNSSEIAELKMLEVADLRGSQISSMGDLNMFPQLKTLIVRPDQLPQEEKNRLHPQVQIK</sequence>
<reference evidence="1 2" key="1">
    <citation type="submission" date="2016-12" db="EMBL/GenBank/DDBJ databases">
        <title>Study of bacterial adaptation to deep sea.</title>
        <authorList>
            <person name="Song J."/>
            <person name="Yoshizawa S."/>
            <person name="Kogure K."/>
        </authorList>
    </citation>
    <scope>NUCLEOTIDE SEQUENCE [LARGE SCALE GENOMIC DNA]</scope>
    <source>
        <strain evidence="1 2">SAORIC-165</strain>
    </source>
</reference>
<proteinExistence type="predicted"/>
<dbReference type="RefSeq" id="WP_105043943.1">
    <property type="nucleotide sequence ID" value="NZ_MQWA01000001.1"/>
</dbReference>
<comment type="caution">
    <text evidence="1">The sequence shown here is derived from an EMBL/GenBank/DDBJ whole genome shotgun (WGS) entry which is preliminary data.</text>
</comment>
<dbReference type="EMBL" id="MQWA01000001">
    <property type="protein sequence ID" value="PQJ29444.1"/>
    <property type="molecule type" value="Genomic_DNA"/>
</dbReference>
<organism evidence="1 2">
    <name type="scientific">Rubritalea profundi</name>
    <dbReference type="NCBI Taxonomy" id="1658618"/>
    <lineage>
        <taxon>Bacteria</taxon>
        <taxon>Pseudomonadati</taxon>
        <taxon>Verrucomicrobiota</taxon>
        <taxon>Verrucomicrobiia</taxon>
        <taxon>Verrucomicrobiales</taxon>
        <taxon>Rubritaleaceae</taxon>
        <taxon>Rubritalea</taxon>
    </lineage>
</organism>
<evidence type="ECO:0000313" key="1">
    <source>
        <dbReference type="EMBL" id="PQJ29444.1"/>
    </source>
</evidence>
<dbReference type="Proteomes" id="UP000239907">
    <property type="component" value="Unassembled WGS sequence"/>
</dbReference>
<accession>A0A2S7U4X4</accession>